<feature type="transmembrane region" description="Helical" evidence="1">
    <location>
        <begin position="43"/>
        <end position="61"/>
    </location>
</feature>
<dbReference type="AlphaFoldDB" id="A0A1H9QS43"/>
<dbReference type="EMBL" id="FOHA01000002">
    <property type="protein sequence ID" value="SER63278.1"/>
    <property type="molecule type" value="Genomic_DNA"/>
</dbReference>
<feature type="transmembrane region" description="Helical" evidence="1">
    <location>
        <begin position="164"/>
        <end position="194"/>
    </location>
</feature>
<evidence type="ECO:0000256" key="1">
    <source>
        <dbReference type="SAM" id="Phobius"/>
    </source>
</evidence>
<feature type="transmembrane region" description="Helical" evidence="1">
    <location>
        <begin position="92"/>
        <end position="112"/>
    </location>
</feature>
<keyword evidence="1" id="KW-0472">Membrane</keyword>
<evidence type="ECO:0008006" key="4">
    <source>
        <dbReference type="Google" id="ProtNLM"/>
    </source>
</evidence>
<dbReference type="STRING" id="142588.SAMN04488559_102251"/>
<accession>A0A1H9QS43</accession>
<keyword evidence="3" id="KW-1185">Reference proteome</keyword>
<dbReference type="Proteomes" id="UP000198948">
    <property type="component" value="Unassembled WGS sequence"/>
</dbReference>
<evidence type="ECO:0000313" key="3">
    <source>
        <dbReference type="Proteomes" id="UP000198948"/>
    </source>
</evidence>
<protein>
    <recommendedName>
        <fullName evidence="4">ABC-2 type transport system permease protein</fullName>
    </recommendedName>
</protein>
<proteinExistence type="predicted"/>
<organism evidence="2 3">
    <name type="scientific">Isobaculum melis</name>
    <dbReference type="NCBI Taxonomy" id="142588"/>
    <lineage>
        <taxon>Bacteria</taxon>
        <taxon>Bacillati</taxon>
        <taxon>Bacillota</taxon>
        <taxon>Bacilli</taxon>
        <taxon>Lactobacillales</taxon>
        <taxon>Carnobacteriaceae</taxon>
        <taxon>Isobaculum</taxon>
    </lineage>
</organism>
<sequence>MKSFKNLLSYQAVTYFKTNKIIMPTLFWVVYLYFSYSTKPLEVVPNLVVTATVLFLVMIWVEMTYDDSVDPTSEKLLLLKVKQTRTYYCSKFAFIFFIGLVLTLLALSIPIIGSFIDGGDLFKRAFTLSDLVGGLLIHLCMVLLGLSVARIFQPRIVKDRKLAFVSLTIIAICALVKGNILAEFPLLKFVLWILPPVHELTALLMDTSYFSVLSLGKAILLTGIYTGIVSLLTNYLLKKKKF</sequence>
<reference evidence="2 3" key="1">
    <citation type="submission" date="2016-10" db="EMBL/GenBank/DDBJ databases">
        <authorList>
            <person name="de Groot N.N."/>
        </authorList>
    </citation>
    <scope>NUCLEOTIDE SEQUENCE [LARGE SCALE GENOMIC DNA]</scope>
    <source>
        <strain evidence="2 3">DSM 13760</strain>
    </source>
</reference>
<keyword evidence="1" id="KW-1133">Transmembrane helix</keyword>
<gene>
    <name evidence="2" type="ORF">SAMN04488559_102251</name>
</gene>
<feature type="transmembrane region" description="Helical" evidence="1">
    <location>
        <begin position="21"/>
        <end position="37"/>
    </location>
</feature>
<name>A0A1H9QS43_9LACT</name>
<keyword evidence="1" id="KW-0812">Transmembrane</keyword>
<dbReference type="OrthoDB" id="1652015at2"/>
<evidence type="ECO:0000313" key="2">
    <source>
        <dbReference type="EMBL" id="SER63278.1"/>
    </source>
</evidence>
<dbReference type="RefSeq" id="WP_092650184.1">
    <property type="nucleotide sequence ID" value="NZ_FOHA01000002.1"/>
</dbReference>
<feature type="transmembrane region" description="Helical" evidence="1">
    <location>
        <begin position="132"/>
        <end position="152"/>
    </location>
</feature>
<feature type="transmembrane region" description="Helical" evidence="1">
    <location>
        <begin position="214"/>
        <end position="237"/>
    </location>
</feature>